<evidence type="ECO:0000259" key="2">
    <source>
        <dbReference type="Pfam" id="PF13464"/>
    </source>
</evidence>
<feature type="compositionally biased region" description="Basic and acidic residues" evidence="1">
    <location>
        <begin position="100"/>
        <end position="114"/>
    </location>
</feature>
<feature type="compositionally biased region" description="Basic and acidic residues" evidence="1">
    <location>
        <begin position="176"/>
        <end position="191"/>
    </location>
</feature>
<feature type="domain" description="Cytoskeleton protein RodZ-like C-terminal" evidence="2">
    <location>
        <begin position="324"/>
        <end position="393"/>
    </location>
</feature>
<feature type="region of interest" description="Disordered" evidence="1">
    <location>
        <begin position="275"/>
        <end position="316"/>
    </location>
</feature>
<evidence type="ECO:0000313" key="3">
    <source>
        <dbReference type="EMBL" id="QBI53253.1"/>
    </source>
</evidence>
<dbReference type="KEGG" id="strr:EKD16_07285"/>
<gene>
    <name evidence="3" type="ORF">EKD16_07285</name>
</gene>
<protein>
    <submittedName>
        <fullName evidence="3">Cytoskeletal protein RodZ</fullName>
    </submittedName>
</protein>
<dbReference type="AlphaFoldDB" id="A0A4P6PYP1"/>
<evidence type="ECO:0000256" key="1">
    <source>
        <dbReference type="SAM" id="MobiDB-lite"/>
    </source>
</evidence>
<dbReference type="PANTHER" id="PTHR34475">
    <property type="match status" value="1"/>
</dbReference>
<feature type="region of interest" description="Disordered" evidence="1">
    <location>
        <begin position="87"/>
        <end position="220"/>
    </location>
</feature>
<dbReference type="OrthoDB" id="5243487at2"/>
<feature type="compositionally biased region" description="Low complexity" evidence="1">
    <location>
        <begin position="138"/>
        <end position="166"/>
    </location>
</feature>
<dbReference type="InterPro" id="IPR010982">
    <property type="entry name" value="Lambda_DNA-bd_dom_sf"/>
</dbReference>
<organism evidence="3 4">
    <name type="scientific">Streptomonospora litoralis</name>
    <dbReference type="NCBI Taxonomy" id="2498135"/>
    <lineage>
        <taxon>Bacteria</taxon>
        <taxon>Bacillati</taxon>
        <taxon>Actinomycetota</taxon>
        <taxon>Actinomycetes</taxon>
        <taxon>Streptosporangiales</taxon>
        <taxon>Nocardiopsidaceae</taxon>
        <taxon>Streptomonospora</taxon>
    </lineage>
</organism>
<accession>A0A4P6PYP1</accession>
<dbReference type="Proteomes" id="UP000292235">
    <property type="component" value="Chromosome"/>
</dbReference>
<keyword evidence="4" id="KW-1185">Reference proteome</keyword>
<dbReference type="Pfam" id="PF13413">
    <property type="entry name" value="HTH_25"/>
    <property type="match status" value="1"/>
</dbReference>
<evidence type="ECO:0000313" key="4">
    <source>
        <dbReference type="Proteomes" id="UP000292235"/>
    </source>
</evidence>
<dbReference type="Gene3D" id="1.10.260.40">
    <property type="entry name" value="lambda repressor-like DNA-binding domains"/>
    <property type="match status" value="1"/>
</dbReference>
<dbReference type="EMBL" id="CP036455">
    <property type="protein sequence ID" value="QBI53253.1"/>
    <property type="molecule type" value="Genomic_DNA"/>
</dbReference>
<dbReference type="RefSeq" id="WP_131097650.1">
    <property type="nucleotide sequence ID" value="NZ_CP036455.1"/>
</dbReference>
<dbReference type="GO" id="GO:0003677">
    <property type="term" value="F:DNA binding"/>
    <property type="evidence" value="ECO:0007669"/>
    <property type="project" value="InterPro"/>
</dbReference>
<name>A0A4P6PYP1_9ACTN</name>
<proteinExistence type="predicted"/>
<dbReference type="InterPro" id="IPR050400">
    <property type="entry name" value="Bact_Cytoskel_RodZ"/>
</dbReference>
<reference evidence="3 4" key="1">
    <citation type="submission" date="2019-02" db="EMBL/GenBank/DDBJ databases">
        <authorList>
            <person name="Khodamoradi S."/>
            <person name="Hahnke R.L."/>
            <person name="Kaempfer P."/>
            <person name="Schumann P."/>
            <person name="Rohde M."/>
            <person name="Steinert M."/>
            <person name="Luzhetskyy A."/>
            <person name="Wink J."/>
            <person name="Ruckert C."/>
        </authorList>
    </citation>
    <scope>NUCLEOTIDE SEQUENCE [LARGE SCALE GENOMIC DNA]</scope>
    <source>
        <strain evidence="3 4">M2</strain>
    </source>
</reference>
<dbReference type="Pfam" id="PF13464">
    <property type="entry name" value="RodZ_C"/>
    <property type="match status" value="1"/>
</dbReference>
<sequence>MTTIGQTIAAARESAGHSLADLSARTCIRRPVLAGIEADDFGPCGGDFYARGHIRAVCRELGIDSGDLLRRFDSEYAHERSVPAFTGKAVTAGMHAAQQAERDRREDSGPRETGTRGGDPAADRARGSGGRTAPRTTAGSEEAAQPVAAAVPRARGPEPAAAAPPARRGKHGKPAPGEEHGEAARRDDDSRTGAGAPAHDTGAGGDPRATRQVPKQRRERKSSLLAATIAAARRTWPLLVIAAIGGAAVAAAVASWPDGPSGQSADAGRLLQREPAADAAPAPTPEHARSAAPSPEPAPEPSYGIGLSSVTTPERKAEEVRLSVTATERVWLRVTDAEGDNRFTGVLDKGTERAWNHPDELRLHLGKASAVRVTVNGEHRGAPAADARVAHLTYSATDLA</sequence>
<dbReference type="InterPro" id="IPR025194">
    <property type="entry name" value="RodZ-like_C"/>
</dbReference>
<dbReference type="PANTHER" id="PTHR34475:SF1">
    <property type="entry name" value="CYTOSKELETON PROTEIN RODZ"/>
    <property type="match status" value="1"/>
</dbReference>